<proteinExistence type="predicted"/>
<evidence type="ECO:0000313" key="9">
    <source>
        <dbReference type="EMBL" id="KAF0134124.1"/>
    </source>
</evidence>
<dbReference type="Proteomes" id="UP000488506">
    <property type="component" value="Unassembled WGS sequence"/>
</dbReference>
<comment type="caution">
    <text evidence="9">The sequence shown here is derived from an EMBL/GenBank/DDBJ whole genome shotgun (WGS) entry which is preliminary data.</text>
</comment>
<organism evidence="9 10">
    <name type="scientific">Candidatus Saganbacteria bacterium</name>
    <dbReference type="NCBI Taxonomy" id="2575572"/>
    <lineage>
        <taxon>Bacteria</taxon>
        <taxon>Bacillati</taxon>
        <taxon>Saganbacteria</taxon>
    </lineage>
</organism>
<dbReference type="InterPro" id="IPR041633">
    <property type="entry name" value="Polbeta"/>
</dbReference>
<dbReference type="Gene3D" id="3.30.460.10">
    <property type="entry name" value="Beta Polymerase, domain 2"/>
    <property type="match status" value="1"/>
</dbReference>
<reference evidence="9 10" key="1">
    <citation type="submission" date="2019-12" db="EMBL/GenBank/DDBJ databases">
        <authorList>
            <person name="Wolfe R."/>
            <person name="Danczak R."/>
            <person name="Wilkins M."/>
        </authorList>
    </citation>
    <scope>NUCLEOTIDE SEQUENCE [LARGE SCALE GENOMIC DNA]</scope>
    <source>
        <strain evidence="9">X2_MaxBin.013</strain>
    </source>
</reference>
<keyword evidence="7" id="KW-0460">Magnesium</keyword>
<evidence type="ECO:0000256" key="5">
    <source>
        <dbReference type="ARBA" id="ARBA00022741"/>
    </source>
</evidence>
<dbReference type="InterPro" id="IPR043519">
    <property type="entry name" value="NT_sf"/>
</dbReference>
<evidence type="ECO:0000256" key="3">
    <source>
        <dbReference type="ARBA" id="ARBA00022695"/>
    </source>
</evidence>
<gene>
    <name evidence="9" type="ORF">FD145_880</name>
</gene>
<keyword evidence="2 9" id="KW-0808">Transferase</keyword>
<dbReference type="CDD" id="cd05403">
    <property type="entry name" value="NT_KNTase_like"/>
    <property type="match status" value="1"/>
</dbReference>
<dbReference type="SUPFAM" id="SSF81301">
    <property type="entry name" value="Nucleotidyltransferase"/>
    <property type="match status" value="1"/>
</dbReference>
<accession>A0A833L138</accession>
<dbReference type="AlphaFoldDB" id="A0A833L138"/>
<dbReference type="Pfam" id="PF18765">
    <property type="entry name" value="Polbeta"/>
    <property type="match status" value="1"/>
</dbReference>
<dbReference type="GO" id="GO:0005524">
    <property type="term" value="F:ATP binding"/>
    <property type="evidence" value="ECO:0007669"/>
    <property type="project" value="UniProtKB-KW"/>
</dbReference>
<dbReference type="PANTHER" id="PTHR33571">
    <property type="entry name" value="SSL8005 PROTEIN"/>
    <property type="match status" value="1"/>
</dbReference>
<evidence type="ECO:0000259" key="8">
    <source>
        <dbReference type="Pfam" id="PF18765"/>
    </source>
</evidence>
<evidence type="ECO:0000256" key="6">
    <source>
        <dbReference type="ARBA" id="ARBA00022840"/>
    </source>
</evidence>
<dbReference type="InterPro" id="IPR052038">
    <property type="entry name" value="Type-VII_TA_antitoxin"/>
</dbReference>
<dbReference type="GO" id="GO:0016779">
    <property type="term" value="F:nucleotidyltransferase activity"/>
    <property type="evidence" value="ECO:0007669"/>
    <property type="project" value="UniProtKB-KW"/>
</dbReference>
<keyword evidence="5" id="KW-0547">Nucleotide-binding</keyword>
<evidence type="ECO:0000256" key="1">
    <source>
        <dbReference type="ARBA" id="ARBA00001946"/>
    </source>
</evidence>
<keyword evidence="3" id="KW-0548">Nucleotidyltransferase</keyword>
<evidence type="ECO:0000256" key="2">
    <source>
        <dbReference type="ARBA" id="ARBA00022679"/>
    </source>
</evidence>
<protein>
    <submittedName>
        <fullName evidence="9">Nucleotidyltransferase</fullName>
    </submittedName>
</protein>
<dbReference type="GO" id="GO:0046872">
    <property type="term" value="F:metal ion binding"/>
    <property type="evidence" value="ECO:0007669"/>
    <property type="project" value="UniProtKB-KW"/>
</dbReference>
<dbReference type="PANTHER" id="PTHR33571:SF12">
    <property type="entry name" value="BSL3053 PROTEIN"/>
    <property type="match status" value="1"/>
</dbReference>
<comment type="cofactor">
    <cofactor evidence="1">
        <name>Mg(2+)</name>
        <dbReference type="ChEBI" id="CHEBI:18420"/>
    </cofactor>
</comment>
<feature type="domain" description="Polymerase beta nucleotidyltransferase" evidence="8">
    <location>
        <begin position="15"/>
        <end position="95"/>
    </location>
</feature>
<dbReference type="EMBL" id="WPAF01000012">
    <property type="protein sequence ID" value="KAF0134124.1"/>
    <property type="molecule type" value="Genomic_DNA"/>
</dbReference>
<sequence length="96" mass="10834">MKDLVKKAIENDNLKKEIKKVSLFGSYLKGIPQEDSDVDLLIEFTPSARIGFFKFVGVQQNIESMVGKKIDLLTLEALSKHFRTAVLKEAETVYEG</sequence>
<evidence type="ECO:0000256" key="7">
    <source>
        <dbReference type="ARBA" id="ARBA00022842"/>
    </source>
</evidence>
<evidence type="ECO:0000256" key="4">
    <source>
        <dbReference type="ARBA" id="ARBA00022723"/>
    </source>
</evidence>
<evidence type="ECO:0000313" key="10">
    <source>
        <dbReference type="Proteomes" id="UP000488506"/>
    </source>
</evidence>
<name>A0A833L138_UNCSA</name>
<keyword evidence="4" id="KW-0479">Metal-binding</keyword>
<keyword evidence="6" id="KW-0067">ATP-binding</keyword>